<dbReference type="Gene3D" id="3.30.1490.20">
    <property type="entry name" value="ATP-grasp fold, A domain"/>
    <property type="match status" value="1"/>
</dbReference>
<evidence type="ECO:0000313" key="9">
    <source>
        <dbReference type="Proteomes" id="UP000035762"/>
    </source>
</evidence>
<comment type="function">
    <text evidence="6">Catalyzes the ATP-dependent conversion of 5-aminoimidazole ribonucleotide (AIR) and HCO(3)- to N5-carboxyaminoimidazole ribonucleotide (N5-CAIR).</text>
</comment>
<dbReference type="InterPro" id="IPR054350">
    <property type="entry name" value="PurT/PurK_preATP-grasp"/>
</dbReference>
<sequence length="365" mass="39071">MTSSKQVALKPGDTVGILGGGQLGRMLALAAARLGLKSHVFSPDPDSPAFDVVQHCTCAEYADIEALELFASDVDVITYEFENVPTAAAMALQARRPVLPDTKILETTQDRLIEKNFVNGLGIGTAGYADVTSAESLRQAIAKIGLPAVLKTRRFGYDGKGQAMIREDDDLDAVWAALATRSAILEGFVPFEKEVSVIAARSADGHVVCFDVTENEHQNHILKFSYAPAAIPAALADEARTIATKIANALNYVGVLGVELFVVPGKNGPGLLVNEIAPRVHNSGHWTLDGASVSQFEQHIRTIAGWPLGNPIRHGQVTMTNLIGDEVLDYGKWLTVPGATVHLYGKGAARPGRKMGHVTEVKPHR</sequence>
<dbReference type="EMBL" id="CCAZ020000001">
    <property type="protein sequence ID" value="CEG07131.1"/>
    <property type="molecule type" value="Genomic_DNA"/>
</dbReference>
<dbReference type="AlphaFoldDB" id="A0A090MHW3"/>
<dbReference type="InterPro" id="IPR016185">
    <property type="entry name" value="PreATP-grasp_dom_sf"/>
</dbReference>
<reference evidence="8 9" key="1">
    <citation type="journal article" date="2014" name="Genome Announc.">
        <title>Genome Sequence of Afipia felis Strain 76713, Isolated in Hospital Water Using an Amoeba Co-Culture Procedure.</title>
        <authorList>
            <person name="Benamar S."/>
            <person name="La Scola B."/>
            <person name="Croce O."/>
        </authorList>
    </citation>
    <scope>NUCLEOTIDE SEQUENCE [LARGE SCALE GENOMIC DNA]</scope>
    <source>
        <strain evidence="8 9">76713</strain>
    </source>
</reference>
<dbReference type="STRING" id="1035.BN961_00512"/>
<accession>A0A090MHW3</accession>
<evidence type="ECO:0000256" key="3">
    <source>
        <dbReference type="ARBA" id="ARBA00022755"/>
    </source>
</evidence>
<dbReference type="Gene3D" id="3.30.470.20">
    <property type="entry name" value="ATP-grasp fold, B domain"/>
    <property type="match status" value="1"/>
</dbReference>
<feature type="binding site" evidence="5">
    <location>
        <position position="151"/>
    </location>
    <ligand>
        <name>ATP</name>
        <dbReference type="ChEBI" id="CHEBI:30616"/>
    </ligand>
</feature>
<comment type="function">
    <text evidence="5">Catalyzes the ATP-dependent conversion of 5-aminoimidazole ribonucleotide (AIR) and HCO(3)(-) to N5-carboxyaminoimidazole ribonucleotide (N5-CAIR).</text>
</comment>
<dbReference type="InterPro" id="IPR013815">
    <property type="entry name" value="ATP_grasp_subdomain_1"/>
</dbReference>
<dbReference type="GO" id="GO:0006189">
    <property type="term" value="P:'de novo' IMP biosynthetic process"/>
    <property type="evidence" value="ECO:0007669"/>
    <property type="project" value="UniProtKB-UniRule"/>
</dbReference>
<dbReference type="EC" id="6.3.4.18" evidence="5 6"/>
<dbReference type="GO" id="GO:0034028">
    <property type="term" value="F:5-(carboxyamino)imidazole ribonucleotide synthase activity"/>
    <property type="evidence" value="ECO:0007669"/>
    <property type="project" value="UniProtKB-UniRule"/>
</dbReference>
<dbReference type="NCBIfam" id="NF004676">
    <property type="entry name" value="PRK06019.1-2"/>
    <property type="match status" value="1"/>
</dbReference>
<dbReference type="FunFam" id="3.30.470.20:FF:000029">
    <property type="entry name" value="N5-carboxyaminoimidazole ribonucleotide synthase"/>
    <property type="match status" value="1"/>
</dbReference>
<dbReference type="SUPFAM" id="SSF51246">
    <property type="entry name" value="Rudiment single hybrid motif"/>
    <property type="match status" value="1"/>
</dbReference>
<dbReference type="NCBIfam" id="TIGR01161">
    <property type="entry name" value="purK"/>
    <property type="match status" value="1"/>
</dbReference>
<organism evidence="8 9">
    <name type="scientific">Afipia felis</name>
    <name type="common">Cat scratch disease bacillus</name>
    <dbReference type="NCBI Taxonomy" id="1035"/>
    <lineage>
        <taxon>Bacteria</taxon>
        <taxon>Pseudomonadati</taxon>
        <taxon>Pseudomonadota</taxon>
        <taxon>Alphaproteobacteria</taxon>
        <taxon>Hyphomicrobiales</taxon>
        <taxon>Nitrobacteraceae</taxon>
        <taxon>Afipia</taxon>
    </lineage>
</organism>
<dbReference type="RefSeq" id="WP_009337293.1">
    <property type="nucleotide sequence ID" value="NZ_CCAZ020000001.1"/>
</dbReference>
<dbReference type="InterPro" id="IPR003135">
    <property type="entry name" value="ATP-grasp_carboxylate-amine"/>
</dbReference>
<dbReference type="NCBIfam" id="NF004675">
    <property type="entry name" value="PRK06019.1-1"/>
    <property type="match status" value="1"/>
</dbReference>
<evidence type="ECO:0000259" key="7">
    <source>
        <dbReference type="PROSITE" id="PS50975"/>
    </source>
</evidence>
<keyword evidence="9" id="KW-1185">Reference proteome</keyword>
<dbReference type="InterPro" id="IPR005875">
    <property type="entry name" value="PurK"/>
</dbReference>
<dbReference type="NCBIfam" id="NF004679">
    <property type="entry name" value="PRK06019.1-5"/>
    <property type="match status" value="1"/>
</dbReference>
<dbReference type="SUPFAM" id="SSF56059">
    <property type="entry name" value="Glutathione synthetase ATP-binding domain-like"/>
    <property type="match status" value="1"/>
</dbReference>
<dbReference type="UniPathway" id="UPA00074">
    <property type="reaction ID" value="UER00942"/>
</dbReference>
<comment type="pathway">
    <text evidence="5 6">Purine metabolism; IMP biosynthesis via de novo pathway; 5-amino-1-(5-phospho-D-ribosyl)imidazole-4-carboxylate from 5-amino-1-(5-phospho-D-ribosyl)imidazole (N5-CAIR route): step 1/2.</text>
</comment>
<evidence type="ECO:0000256" key="4">
    <source>
        <dbReference type="ARBA" id="ARBA00022840"/>
    </source>
</evidence>
<dbReference type="Pfam" id="PF17769">
    <property type="entry name" value="PurK_C"/>
    <property type="match status" value="1"/>
</dbReference>
<keyword evidence="1 5" id="KW-0436">Ligase</keyword>
<comment type="catalytic activity">
    <reaction evidence="5 6">
        <text>5-amino-1-(5-phospho-beta-D-ribosyl)imidazole + hydrogencarbonate + ATP = 5-carboxyamino-1-(5-phospho-D-ribosyl)imidazole + ADP + phosphate + 2 H(+)</text>
        <dbReference type="Rhea" id="RHEA:19317"/>
        <dbReference type="ChEBI" id="CHEBI:15378"/>
        <dbReference type="ChEBI" id="CHEBI:17544"/>
        <dbReference type="ChEBI" id="CHEBI:30616"/>
        <dbReference type="ChEBI" id="CHEBI:43474"/>
        <dbReference type="ChEBI" id="CHEBI:58730"/>
        <dbReference type="ChEBI" id="CHEBI:137981"/>
        <dbReference type="ChEBI" id="CHEBI:456216"/>
        <dbReference type="EC" id="6.3.4.18"/>
    </reaction>
</comment>
<dbReference type="Pfam" id="PF02222">
    <property type="entry name" value="ATP-grasp"/>
    <property type="match status" value="1"/>
</dbReference>
<keyword evidence="4 5" id="KW-0067">ATP-binding</keyword>
<dbReference type="PANTHER" id="PTHR11609:SF5">
    <property type="entry name" value="PHOSPHORIBOSYLAMINOIMIDAZOLE CARBOXYLASE"/>
    <property type="match status" value="1"/>
</dbReference>
<comment type="similarity">
    <text evidence="5 6">Belongs to the PurK/PurT family.</text>
</comment>
<evidence type="ECO:0000256" key="6">
    <source>
        <dbReference type="RuleBase" id="RU361200"/>
    </source>
</evidence>
<name>A0A090MHW3_AFIFE</name>
<comment type="subunit">
    <text evidence="5 6">Homodimer.</text>
</comment>
<dbReference type="PROSITE" id="PS50975">
    <property type="entry name" value="ATP_GRASP"/>
    <property type="match status" value="1"/>
</dbReference>
<keyword evidence="2 5" id="KW-0547">Nucleotide-binding</keyword>
<dbReference type="HAMAP" id="MF_01928">
    <property type="entry name" value="PurK"/>
    <property type="match status" value="1"/>
</dbReference>
<feature type="domain" description="ATP-grasp" evidence="7">
    <location>
        <begin position="115"/>
        <end position="304"/>
    </location>
</feature>
<feature type="binding site" evidence="5">
    <location>
        <begin position="274"/>
        <end position="275"/>
    </location>
    <ligand>
        <name>ATP</name>
        <dbReference type="ChEBI" id="CHEBI:30616"/>
    </ligand>
</feature>
<keyword evidence="3 5" id="KW-0658">Purine biosynthesis</keyword>
<dbReference type="GO" id="GO:0004638">
    <property type="term" value="F:phosphoribosylaminoimidazole carboxylase activity"/>
    <property type="evidence" value="ECO:0007669"/>
    <property type="project" value="InterPro"/>
</dbReference>
<feature type="binding site" evidence="5">
    <location>
        <position position="111"/>
    </location>
    <ligand>
        <name>ATP</name>
        <dbReference type="ChEBI" id="CHEBI:30616"/>
    </ligand>
</feature>
<dbReference type="Pfam" id="PF22660">
    <property type="entry name" value="RS_preATP-grasp-like"/>
    <property type="match status" value="1"/>
</dbReference>
<feature type="binding site" evidence="5">
    <location>
        <begin position="156"/>
        <end position="162"/>
    </location>
    <ligand>
        <name>ATP</name>
        <dbReference type="ChEBI" id="CHEBI:30616"/>
    </ligand>
</feature>
<dbReference type="FunFam" id="3.40.50.20:FF:000016">
    <property type="entry name" value="N5-carboxyaminoimidazole ribonucleotide synthase"/>
    <property type="match status" value="1"/>
</dbReference>
<evidence type="ECO:0000313" key="8">
    <source>
        <dbReference type="EMBL" id="CEG07131.1"/>
    </source>
</evidence>
<evidence type="ECO:0000256" key="2">
    <source>
        <dbReference type="ARBA" id="ARBA00022741"/>
    </source>
</evidence>
<feature type="binding site" evidence="5">
    <location>
        <begin position="186"/>
        <end position="189"/>
    </location>
    <ligand>
        <name>ATP</name>
        <dbReference type="ChEBI" id="CHEBI:30616"/>
    </ligand>
</feature>
<dbReference type="Proteomes" id="UP000035762">
    <property type="component" value="Unassembled WGS sequence"/>
</dbReference>
<dbReference type="PANTHER" id="PTHR11609">
    <property type="entry name" value="PURINE BIOSYNTHESIS PROTEIN 6/7, PUR6/7"/>
    <property type="match status" value="1"/>
</dbReference>
<feature type="binding site" evidence="5">
    <location>
        <position position="217"/>
    </location>
    <ligand>
        <name>ATP</name>
        <dbReference type="ChEBI" id="CHEBI:30616"/>
    </ligand>
</feature>
<evidence type="ECO:0000256" key="5">
    <source>
        <dbReference type="HAMAP-Rule" id="MF_01928"/>
    </source>
</evidence>
<dbReference type="OrthoDB" id="9804625at2"/>
<proteinExistence type="inferred from homology"/>
<dbReference type="InterPro" id="IPR011054">
    <property type="entry name" value="Rudment_hybrid_motif"/>
</dbReference>
<dbReference type="GO" id="GO:0005524">
    <property type="term" value="F:ATP binding"/>
    <property type="evidence" value="ECO:0007669"/>
    <property type="project" value="UniProtKB-UniRule"/>
</dbReference>
<comment type="caution">
    <text evidence="8">The sequence shown here is derived from an EMBL/GenBank/DDBJ whole genome shotgun (WGS) entry which is preliminary data.</text>
</comment>
<gene>
    <name evidence="5 6 8" type="primary">purK</name>
    <name evidence="8" type="ORF">BN961_00512</name>
</gene>
<evidence type="ECO:0000256" key="1">
    <source>
        <dbReference type="ARBA" id="ARBA00022598"/>
    </source>
</evidence>
<dbReference type="InterPro" id="IPR040686">
    <property type="entry name" value="PurK_C"/>
</dbReference>
<dbReference type="InterPro" id="IPR011761">
    <property type="entry name" value="ATP-grasp"/>
</dbReference>
<protein>
    <recommendedName>
        <fullName evidence="5 6">N5-carboxyaminoimidazole ribonucleotide synthase</fullName>
        <shortName evidence="5 6">N5-CAIR synthase</shortName>
        <ecNumber evidence="5 6">6.3.4.18</ecNumber>
    </recommendedName>
    <alternativeName>
        <fullName evidence="5 6">5-(carboxyamino)imidazole ribonucleotide synthetase</fullName>
    </alternativeName>
</protein>
<dbReference type="GO" id="GO:0005829">
    <property type="term" value="C:cytosol"/>
    <property type="evidence" value="ECO:0007669"/>
    <property type="project" value="TreeGrafter"/>
</dbReference>
<feature type="binding site" evidence="5">
    <location>
        <position position="194"/>
    </location>
    <ligand>
        <name>ATP</name>
        <dbReference type="ChEBI" id="CHEBI:30616"/>
    </ligand>
</feature>
<dbReference type="GO" id="GO:0046872">
    <property type="term" value="F:metal ion binding"/>
    <property type="evidence" value="ECO:0007669"/>
    <property type="project" value="InterPro"/>
</dbReference>
<dbReference type="Gene3D" id="3.40.50.20">
    <property type="match status" value="1"/>
</dbReference>
<dbReference type="FunFam" id="3.30.1490.20:FF:000015">
    <property type="entry name" value="N5-carboxyaminoimidazole ribonucleotide synthase"/>
    <property type="match status" value="1"/>
</dbReference>
<dbReference type="SUPFAM" id="SSF52440">
    <property type="entry name" value="PreATP-grasp domain"/>
    <property type="match status" value="1"/>
</dbReference>